<evidence type="ECO:0000313" key="4">
    <source>
        <dbReference type="Proteomes" id="UP000228621"/>
    </source>
</evidence>
<feature type="transmembrane region" description="Helical" evidence="1">
    <location>
        <begin position="67"/>
        <end position="85"/>
    </location>
</feature>
<evidence type="ECO:0008006" key="5">
    <source>
        <dbReference type="Google" id="ProtNLM"/>
    </source>
</evidence>
<sequence>MEWLTFLLCLLAFMGFAVAKPNHFKEVYGARPKGNVTNQLTIISWLCLSISFALAVITRGAYGSLEFIGYMTLAVLLLVTIFATKPKCFRSLFYLVITGVLLSTLYWIIF</sequence>
<dbReference type="Pfam" id="PF11804">
    <property type="entry name" value="DUF3325"/>
    <property type="match status" value="1"/>
</dbReference>
<accession>A0A2A5JPI4</accession>
<dbReference type="OrthoDB" id="6314826at2"/>
<dbReference type="Proteomes" id="UP000228621">
    <property type="component" value="Unassembled WGS sequence"/>
</dbReference>
<keyword evidence="1" id="KW-0812">Transmembrane</keyword>
<organism evidence="3 4">
    <name type="scientific">Pseudoalteromonas piscicida</name>
    <dbReference type="NCBI Taxonomy" id="43662"/>
    <lineage>
        <taxon>Bacteria</taxon>
        <taxon>Pseudomonadati</taxon>
        <taxon>Pseudomonadota</taxon>
        <taxon>Gammaproteobacteria</taxon>
        <taxon>Alteromonadales</taxon>
        <taxon>Pseudoalteromonadaceae</taxon>
        <taxon>Pseudoalteromonas</taxon>
    </lineage>
</organism>
<evidence type="ECO:0000256" key="2">
    <source>
        <dbReference type="SAM" id="SignalP"/>
    </source>
</evidence>
<comment type="caution">
    <text evidence="3">The sequence shown here is derived from an EMBL/GenBank/DDBJ whole genome shotgun (WGS) entry which is preliminary data.</text>
</comment>
<name>A0A2A5JPI4_PSEO7</name>
<dbReference type="EMBL" id="NKHF01000062">
    <property type="protein sequence ID" value="PCK31171.1"/>
    <property type="molecule type" value="Genomic_DNA"/>
</dbReference>
<feature type="transmembrane region" description="Helical" evidence="1">
    <location>
        <begin position="91"/>
        <end position="109"/>
    </location>
</feature>
<keyword evidence="1" id="KW-0472">Membrane</keyword>
<evidence type="ECO:0000313" key="3">
    <source>
        <dbReference type="EMBL" id="PCK31171.1"/>
    </source>
</evidence>
<keyword evidence="4" id="KW-1185">Reference proteome</keyword>
<reference evidence="4" key="1">
    <citation type="journal article" date="2019" name="Genome Announc.">
        <title>Draft Genome Sequence of Pseudoalteromonas piscicida Strain 36Y ROTHPW, an Hypersaline Seawater Isolate from the South Coast of Sonora, Mexico.</title>
        <authorList>
            <person name="Sanchez-Diaz R."/>
            <person name="Molina-Garza Z.J."/>
            <person name="Cruz-Suarez L.E."/>
            <person name="Selvin J."/>
            <person name="Kiran G.S."/>
            <person name="Ibarra-Gamez J.C."/>
            <person name="Gomez-Gil B."/>
            <person name="Galaviz-Silva L."/>
        </authorList>
    </citation>
    <scope>NUCLEOTIDE SEQUENCE [LARGE SCALE GENOMIC DNA]</scope>
    <source>
        <strain evidence="4">36Y_RITHPW</strain>
    </source>
</reference>
<dbReference type="AlphaFoldDB" id="A0A2A5JPI4"/>
<dbReference type="InterPro" id="IPR021762">
    <property type="entry name" value="DUF3325"/>
</dbReference>
<evidence type="ECO:0000256" key="1">
    <source>
        <dbReference type="SAM" id="Phobius"/>
    </source>
</evidence>
<feature type="chain" id="PRO_5012698253" description="DUF3325 domain-containing protein" evidence="2">
    <location>
        <begin position="20"/>
        <end position="110"/>
    </location>
</feature>
<feature type="transmembrane region" description="Helical" evidence="1">
    <location>
        <begin position="43"/>
        <end position="62"/>
    </location>
</feature>
<keyword evidence="2" id="KW-0732">Signal</keyword>
<dbReference type="RefSeq" id="WP_099642688.1">
    <property type="nucleotide sequence ID" value="NZ_JAQPZX010000001.1"/>
</dbReference>
<protein>
    <recommendedName>
        <fullName evidence="5">DUF3325 domain-containing protein</fullName>
    </recommendedName>
</protein>
<keyword evidence="1" id="KW-1133">Transmembrane helix</keyword>
<feature type="signal peptide" evidence="2">
    <location>
        <begin position="1"/>
        <end position="19"/>
    </location>
</feature>
<gene>
    <name evidence="3" type="ORF">CEX98_14020</name>
</gene>
<proteinExistence type="predicted"/>